<dbReference type="OrthoDB" id="6359816at2759"/>
<keyword evidence="3" id="KW-1185">Reference proteome</keyword>
<dbReference type="PANTHER" id="PTHR47843">
    <property type="entry name" value="BTB DOMAIN-CONTAINING PROTEIN-RELATED"/>
    <property type="match status" value="1"/>
</dbReference>
<evidence type="ECO:0000313" key="2">
    <source>
        <dbReference type="EMBL" id="CZT18795.1"/>
    </source>
</evidence>
<protein>
    <recommendedName>
        <fullName evidence="1">BTB domain-containing protein</fullName>
    </recommendedName>
</protein>
<dbReference type="PANTHER" id="PTHR47843:SF5">
    <property type="entry name" value="BTB_POZ DOMAIN PROTEIN"/>
    <property type="match status" value="1"/>
</dbReference>
<name>A0A2D3UWW4_9PEZI</name>
<evidence type="ECO:0000313" key="3">
    <source>
        <dbReference type="Proteomes" id="UP000225277"/>
    </source>
</evidence>
<dbReference type="RefSeq" id="XP_023625685.1">
    <property type="nucleotide sequence ID" value="XM_023769917.1"/>
</dbReference>
<proteinExistence type="predicted"/>
<gene>
    <name evidence="2" type="ORF">RCC_04639</name>
</gene>
<sequence>MEDEHKQAFANVMSNLLLNHEWTDMTIICEGGARIECHRAIVYPQSSVFRDLSKRRTDSIFDENEFELPTIKRMYLYNQDYEPYDEKHSLEGPVLPSHSATASLIAHADVHAAAVYFDIPLLQVKAVEKFEQVLWNNDLEKESLPLLLETIWSQSESQNTKLREAIIFVVRHYHDYLFKEGNIRKFKDKEVLLDCCFAVIERLILNLNTAHKENREALEALRAKMMKSEK</sequence>
<accession>A0A2D3UWW4</accession>
<organism evidence="2 3">
    <name type="scientific">Ramularia collo-cygni</name>
    <dbReference type="NCBI Taxonomy" id="112498"/>
    <lineage>
        <taxon>Eukaryota</taxon>
        <taxon>Fungi</taxon>
        <taxon>Dikarya</taxon>
        <taxon>Ascomycota</taxon>
        <taxon>Pezizomycotina</taxon>
        <taxon>Dothideomycetes</taxon>
        <taxon>Dothideomycetidae</taxon>
        <taxon>Mycosphaerellales</taxon>
        <taxon>Mycosphaerellaceae</taxon>
        <taxon>Ramularia</taxon>
    </lineage>
</organism>
<dbReference type="AlphaFoldDB" id="A0A2D3UWW4"/>
<dbReference type="InterPro" id="IPR000210">
    <property type="entry name" value="BTB/POZ_dom"/>
</dbReference>
<dbReference type="EMBL" id="FJUY01000006">
    <property type="protein sequence ID" value="CZT18795.1"/>
    <property type="molecule type" value="Genomic_DNA"/>
</dbReference>
<evidence type="ECO:0000259" key="1">
    <source>
        <dbReference type="Pfam" id="PF00651"/>
    </source>
</evidence>
<feature type="domain" description="BTB" evidence="1">
    <location>
        <begin position="15"/>
        <end position="57"/>
    </location>
</feature>
<dbReference type="Proteomes" id="UP000225277">
    <property type="component" value="Unassembled WGS sequence"/>
</dbReference>
<dbReference type="InterPro" id="IPR011333">
    <property type="entry name" value="SKP1/BTB/POZ_sf"/>
</dbReference>
<dbReference type="SUPFAM" id="SSF54695">
    <property type="entry name" value="POZ domain"/>
    <property type="match status" value="1"/>
</dbReference>
<dbReference type="Pfam" id="PF00651">
    <property type="entry name" value="BTB"/>
    <property type="match status" value="1"/>
</dbReference>
<reference evidence="2 3" key="1">
    <citation type="submission" date="2016-03" db="EMBL/GenBank/DDBJ databases">
        <authorList>
            <person name="Ploux O."/>
        </authorList>
    </citation>
    <scope>NUCLEOTIDE SEQUENCE [LARGE SCALE GENOMIC DNA]</scope>
    <source>
        <strain evidence="2 3">URUG2</strain>
    </source>
</reference>
<dbReference type="GeneID" id="35599812"/>
<dbReference type="Gene3D" id="3.30.710.10">
    <property type="entry name" value="Potassium Channel Kv1.1, Chain A"/>
    <property type="match status" value="1"/>
</dbReference>